<proteinExistence type="predicted"/>
<feature type="coiled-coil region" evidence="1">
    <location>
        <begin position="34"/>
        <end position="96"/>
    </location>
</feature>
<name>A0A8H6HY88_9AGAR</name>
<dbReference type="EMBL" id="JACGCI010000033">
    <property type="protein sequence ID" value="KAF6754694.1"/>
    <property type="molecule type" value="Genomic_DNA"/>
</dbReference>
<protein>
    <submittedName>
        <fullName evidence="2">Uncharacterized protein</fullName>
    </submittedName>
</protein>
<evidence type="ECO:0000313" key="2">
    <source>
        <dbReference type="EMBL" id="KAF6754694.1"/>
    </source>
</evidence>
<evidence type="ECO:0000256" key="1">
    <source>
        <dbReference type="SAM" id="Coils"/>
    </source>
</evidence>
<accession>A0A8H6HY88</accession>
<sequence length="256" mass="28304">MPENVAERAHRIPKRGSARSVAQRCPIPAESAALAILNARIRRLEVSERRLKQRLEQRAEDLRDSKTELEGTVTELLRAQEQMDHQEEYLKGLRTQVDKYRGWWLNEYYFVKLLLGMIPKPAEVAVIAASSHARYKAYSAEGSSTLLENDTVPRRSPESSLYVRSAQASAFSGNRYTDCCMAARSSVTHGESVLSSGPDFACNAVNIRLRASESKLKEPANSVCSLTHSLAGNTEVATADGCWKLGSTNLAHPTPT</sequence>
<keyword evidence="1" id="KW-0175">Coiled coil</keyword>
<keyword evidence="3" id="KW-1185">Reference proteome</keyword>
<comment type="caution">
    <text evidence="2">The sequence shown here is derived from an EMBL/GenBank/DDBJ whole genome shotgun (WGS) entry which is preliminary data.</text>
</comment>
<organism evidence="2 3">
    <name type="scientific">Ephemerocybe angulata</name>
    <dbReference type="NCBI Taxonomy" id="980116"/>
    <lineage>
        <taxon>Eukaryota</taxon>
        <taxon>Fungi</taxon>
        <taxon>Dikarya</taxon>
        <taxon>Basidiomycota</taxon>
        <taxon>Agaricomycotina</taxon>
        <taxon>Agaricomycetes</taxon>
        <taxon>Agaricomycetidae</taxon>
        <taxon>Agaricales</taxon>
        <taxon>Agaricineae</taxon>
        <taxon>Psathyrellaceae</taxon>
        <taxon>Ephemerocybe</taxon>
    </lineage>
</organism>
<dbReference type="OrthoDB" id="3109801at2759"/>
<dbReference type="Proteomes" id="UP000521943">
    <property type="component" value="Unassembled WGS sequence"/>
</dbReference>
<dbReference type="AlphaFoldDB" id="A0A8H6HY88"/>
<evidence type="ECO:0000313" key="3">
    <source>
        <dbReference type="Proteomes" id="UP000521943"/>
    </source>
</evidence>
<gene>
    <name evidence="2" type="ORF">DFP72DRAFT_848091</name>
</gene>
<reference evidence="2 3" key="1">
    <citation type="submission" date="2020-07" db="EMBL/GenBank/DDBJ databases">
        <title>Comparative genomics of pyrophilous fungi reveals a link between fire events and developmental genes.</title>
        <authorList>
            <consortium name="DOE Joint Genome Institute"/>
            <person name="Steindorff A.S."/>
            <person name="Carver A."/>
            <person name="Calhoun S."/>
            <person name="Stillman K."/>
            <person name="Liu H."/>
            <person name="Lipzen A."/>
            <person name="Pangilinan J."/>
            <person name="Labutti K."/>
            <person name="Bruns T.D."/>
            <person name="Grigoriev I.V."/>
        </authorList>
    </citation>
    <scope>NUCLEOTIDE SEQUENCE [LARGE SCALE GENOMIC DNA]</scope>
    <source>
        <strain evidence="2 3">CBS 144469</strain>
    </source>
</reference>